<protein>
    <submittedName>
        <fullName evidence="1">Uncharacterized protein</fullName>
    </submittedName>
</protein>
<reference evidence="1" key="1">
    <citation type="submission" date="2018-05" db="EMBL/GenBank/DDBJ databases">
        <authorList>
            <person name="Lanie J.A."/>
            <person name="Ng W.-L."/>
            <person name="Kazmierczak K.M."/>
            <person name="Andrzejewski T.M."/>
            <person name="Davidsen T.M."/>
            <person name="Wayne K.J."/>
            <person name="Tettelin H."/>
            <person name="Glass J.I."/>
            <person name="Rusch D."/>
            <person name="Podicherti R."/>
            <person name="Tsui H.-C.T."/>
            <person name="Winkler M.E."/>
        </authorList>
    </citation>
    <scope>NUCLEOTIDE SEQUENCE</scope>
</reference>
<sequence>MFEGLPLSMSDVLVSDALIKEFKKAGDLAIPELGRQIDLAPLAK</sequence>
<dbReference type="EMBL" id="UINC01023182">
    <property type="protein sequence ID" value="SVA94333.1"/>
    <property type="molecule type" value="Genomic_DNA"/>
</dbReference>
<dbReference type="AlphaFoldDB" id="A0A382A051"/>
<evidence type="ECO:0000313" key="1">
    <source>
        <dbReference type="EMBL" id="SVA94333.1"/>
    </source>
</evidence>
<organism evidence="1">
    <name type="scientific">marine metagenome</name>
    <dbReference type="NCBI Taxonomy" id="408172"/>
    <lineage>
        <taxon>unclassified sequences</taxon>
        <taxon>metagenomes</taxon>
        <taxon>ecological metagenomes</taxon>
    </lineage>
</organism>
<gene>
    <name evidence="1" type="ORF">METZ01_LOCUS147187</name>
</gene>
<accession>A0A382A051</accession>
<name>A0A382A051_9ZZZZ</name>
<proteinExistence type="predicted"/>